<dbReference type="GO" id="GO:0003993">
    <property type="term" value="F:acid phosphatase activity"/>
    <property type="evidence" value="ECO:0007669"/>
    <property type="project" value="UniProtKB-EC"/>
</dbReference>
<dbReference type="InterPro" id="IPR051558">
    <property type="entry name" value="Metallophosphoesterase_PAP"/>
</dbReference>
<dbReference type="AlphaFoldDB" id="A0AAD2CKL3"/>
<comment type="caution">
    <text evidence="8">The sequence shown here is derived from an EMBL/GenBank/DDBJ whole genome shotgun (WGS) entry which is preliminary data.</text>
</comment>
<evidence type="ECO:0000256" key="2">
    <source>
        <dbReference type="ARBA" id="ARBA00012646"/>
    </source>
</evidence>
<evidence type="ECO:0000256" key="1">
    <source>
        <dbReference type="ARBA" id="ARBA00000032"/>
    </source>
</evidence>
<evidence type="ECO:0000259" key="7">
    <source>
        <dbReference type="Pfam" id="PF00149"/>
    </source>
</evidence>
<feature type="compositionally biased region" description="Basic and acidic residues" evidence="5">
    <location>
        <begin position="379"/>
        <end position="388"/>
    </location>
</feature>
<dbReference type="Proteomes" id="UP001295423">
    <property type="component" value="Unassembled WGS sequence"/>
</dbReference>
<gene>
    <name evidence="8" type="ORF">CYCCA115_LOCUS5757</name>
</gene>
<evidence type="ECO:0000256" key="6">
    <source>
        <dbReference type="SAM" id="SignalP"/>
    </source>
</evidence>
<sequence length="400" mass="45166">MTDQSNQNHKRDRRIIPVISMMSRGRLCFLIVMLMASSAVASSSDTNDPLSVPSAPLDQRPSGSINFCAIGDWGGWEWFPYFTYAQHETAIGMGRVAETLNSQFVVALGDNFYHSGVDKGDSYRFKRTFEDVYSPASLTKIPWYVIGGNHDHYGNITAQIAYSQDNPDGRWVFPSLYHSHSFAAPDGSFTIDLILIDTVDLCGNNEIQDEHAEGYFDPLPLKEKSDAREQWKWIEDQMKASTADYLLVGGHFPVYSACSHGPTETLIRHLKPLLQQYNAHYLSGHDHCMMHYEEEDVHFVLSGMGDECCYEAPSREHHLALNPEPSALKWLISKENKDLYQAIGGFTSFQATSQEMKIQYHDHRGNVLFTADPVPPRMKSGDKGDTFDQARQQEPQEVLA</sequence>
<dbReference type="InterPro" id="IPR004843">
    <property type="entry name" value="Calcineurin-like_PHP"/>
</dbReference>
<dbReference type="Pfam" id="PF00149">
    <property type="entry name" value="Metallophos"/>
    <property type="match status" value="1"/>
</dbReference>
<organism evidence="8 9">
    <name type="scientific">Cylindrotheca closterium</name>
    <dbReference type="NCBI Taxonomy" id="2856"/>
    <lineage>
        <taxon>Eukaryota</taxon>
        <taxon>Sar</taxon>
        <taxon>Stramenopiles</taxon>
        <taxon>Ochrophyta</taxon>
        <taxon>Bacillariophyta</taxon>
        <taxon>Bacillariophyceae</taxon>
        <taxon>Bacillariophycidae</taxon>
        <taxon>Bacillariales</taxon>
        <taxon>Bacillariaceae</taxon>
        <taxon>Cylindrotheca</taxon>
    </lineage>
</organism>
<dbReference type="SUPFAM" id="SSF56300">
    <property type="entry name" value="Metallo-dependent phosphatases"/>
    <property type="match status" value="1"/>
</dbReference>
<keyword evidence="4" id="KW-0378">Hydrolase</keyword>
<keyword evidence="3 6" id="KW-0732">Signal</keyword>
<protein>
    <recommendedName>
        <fullName evidence="2">acid phosphatase</fullName>
        <ecNumber evidence="2">3.1.3.2</ecNumber>
    </recommendedName>
</protein>
<name>A0AAD2CKL3_9STRA</name>
<dbReference type="EMBL" id="CAKOGP040000668">
    <property type="protein sequence ID" value="CAJ1937664.1"/>
    <property type="molecule type" value="Genomic_DNA"/>
</dbReference>
<reference evidence="8" key="1">
    <citation type="submission" date="2023-08" db="EMBL/GenBank/DDBJ databases">
        <authorList>
            <person name="Audoor S."/>
            <person name="Bilcke G."/>
        </authorList>
    </citation>
    <scope>NUCLEOTIDE SEQUENCE</scope>
</reference>
<keyword evidence="9" id="KW-1185">Reference proteome</keyword>
<feature type="signal peptide" evidence="6">
    <location>
        <begin position="1"/>
        <end position="43"/>
    </location>
</feature>
<dbReference type="PANTHER" id="PTHR10161">
    <property type="entry name" value="TARTRATE-RESISTANT ACID PHOSPHATASE TYPE 5"/>
    <property type="match status" value="1"/>
</dbReference>
<dbReference type="PANTHER" id="PTHR10161:SF14">
    <property type="entry name" value="TARTRATE-RESISTANT ACID PHOSPHATASE TYPE 5"/>
    <property type="match status" value="1"/>
</dbReference>
<evidence type="ECO:0000256" key="3">
    <source>
        <dbReference type="ARBA" id="ARBA00022729"/>
    </source>
</evidence>
<proteinExistence type="predicted"/>
<feature type="chain" id="PRO_5041924994" description="acid phosphatase" evidence="6">
    <location>
        <begin position="44"/>
        <end position="400"/>
    </location>
</feature>
<dbReference type="InterPro" id="IPR029052">
    <property type="entry name" value="Metallo-depent_PP-like"/>
</dbReference>
<dbReference type="Gene3D" id="3.60.21.10">
    <property type="match status" value="1"/>
</dbReference>
<evidence type="ECO:0000313" key="8">
    <source>
        <dbReference type="EMBL" id="CAJ1937664.1"/>
    </source>
</evidence>
<dbReference type="InterPro" id="IPR024927">
    <property type="entry name" value="Acid_PPase"/>
</dbReference>
<comment type="catalytic activity">
    <reaction evidence="1">
        <text>a phosphate monoester + H2O = an alcohol + phosphate</text>
        <dbReference type="Rhea" id="RHEA:15017"/>
        <dbReference type="ChEBI" id="CHEBI:15377"/>
        <dbReference type="ChEBI" id="CHEBI:30879"/>
        <dbReference type="ChEBI" id="CHEBI:43474"/>
        <dbReference type="ChEBI" id="CHEBI:67140"/>
        <dbReference type="EC" id="3.1.3.2"/>
    </reaction>
</comment>
<feature type="region of interest" description="Disordered" evidence="5">
    <location>
        <begin position="372"/>
        <end position="400"/>
    </location>
</feature>
<accession>A0AAD2CKL3</accession>
<evidence type="ECO:0000256" key="5">
    <source>
        <dbReference type="SAM" id="MobiDB-lite"/>
    </source>
</evidence>
<evidence type="ECO:0000256" key="4">
    <source>
        <dbReference type="ARBA" id="ARBA00022801"/>
    </source>
</evidence>
<feature type="compositionally biased region" description="Polar residues" evidence="5">
    <location>
        <begin position="389"/>
        <end position="400"/>
    </location>
</feature>
<evidence type="ECO:0000313" key="9">
    <source>
        <dbReference type="Proteomes" id="UP001295423"/>
    </source>
</evidence>
<dbReference type="EC" id="3.1.3.2" evidence="2"/>
<feature type="domain" description="Calcineurin-like phosphoesterase" evidence="7">
    <location>
        <begin position="67"/>
        <end position="288"/>
    </location>
</feature>
<dbReference type="CDD" id="cd07378">
    <property type="entry name" value="MPP_ACP5"/>
    <property type="match status" value="1"/>
</dbReference>